<feature type="transmembrane region" description="Helical" evidence="8">
    <location>
        <begin position="196"/>
        <end position="217"/>
    </location>
</feature>
<feature type="transmembrane region" description="Helical" evidence="8">
    <location>
        <begin position="258"/>
        <end position="280"/>
    </location>
</feature>
<feature type="transmembrane region" description="Helical" evidence="8">
    <location>
        <begin position="36"/>
        <end position="55"/>
    </location>
</feature>
<keyword evidence="4" id="KW-1003">Cell membrane</keyword>
<dbReference type="STRING" id="439292.Bsel_3097"/>
<reference evidence="9" key="1">
    <citation type="submission" date="2009-10" db="EMBL/GenBank/DDBJ databases">
        <title>Complete sequence of Bacillus selenitireducens MLS10.</title>
        <authorList>
            <consortium name="US DOE Joint Genome Institute"/>
            <person name="Lucas S."/>
            <person name="Copeland A."/>
            <person name="Lapidus A."/>
            <person name="Glavina del Rio T."/>
            <person name="Dalin E."/>
            <person name="Tice H."/>
            <person name="Bruce D."/>
            <person name="Goodwin L."/>
            <person name="Pitluck S."/>
            <person name="Sims D."/>
            <person name="Brettin T."/>
            <person name="Detter J.C."/>
            <person name="Han C."/>
            <person name="Larimer F."/>
            <person name="Land M."/>
            <person name="Hauser L."/>
            <person name="Kyrpides N."/>
            <person name="Ovchinnikova G."/>
            <person name="Stolz J."/>
        </authorList>
    </citation>
    <scope>NUCLEOTIDE SEQUENCE [LARGE SCALE GENOMIC DNA]</scope>
    <source>
        <strain evidence="9">MLS10</strain>
    </source>
</reference>
<comment type="similarity">
    <text evidence="2">Belongs to the auxin efflux carrier (TC 2.A.69) family.</text>
</comment>
<keyword evidence="6 8" id="KW-1133">Transmembrane helix</keyword>
<dbReference type="GO" id="GO:0005886">
    <property type="term" value="C:plasma membrane"/>
    <property type="evidence" value="ECO:0007669"/>
    <property type="project" value="UniProtKB-SubCell"/>
</dbReference>
<evidence type="ECO:0000256" key="4">
    <source>
        <dbReference type="ARBA" id="ARBA00022475"/>
    </source>
</evidence>
<name>D6Y0L1_BACIE</name>
<sequence length="315" mass="33340">MDITVVFTSVTVMGAIIAIGMLFAATVTVTPELKKALILIILNIAVPSIVLNGVFNTDVSGGLLRQALLIFGISIVFHFGALLFAWVLAGLFGFRSVLAKKLIVLAALGNTGFIGIPLAATIFGPVGGLLAAVFDAALDLVLFSVVIAFLQSGSAVSIRSMLKSLINAPLIAVTIGLSSAAAGVEPPAFIRQLTEHLAGLAAPLAMLYIGMMLQGVIRQTGITAYRQIWFPLTMRLLAIPMITMAVLLLTPLDTEMKHLVIILSAMPTFTLSAILFARYLPDRDEKTAIITIAYSTLLSLMTIPLMAWIASGIFG</sequence>
<feature type="transmembrane region" description="Helical" evidence="8">
    <location>
        <begin position="129"/>
        <end position="150"/>
    </location>
</feature>
<dbReference type="Pfam" id="PF03547">
    <property type="entry name" value="Mem_trans"/>
    <property type="match status" value="1"/>
</dbReference>
<evidence type="ECO:0000256" key="2">
    <source>
        <dbReference type="ARBA" id="ARBA00010145"/>
    </source>
</evidence>
<evidence type="ECO:0000313" key="9">
    <source>
        <dbReference type="EMBL" id="ADI00579.1"/>
    </source>
</evidence>
<dbReference type="GO" id="GO:0055085">
    <property type="term" value="P:transmembrane transport"/>
    <property type="evidence" value="ECO:0007669"/>
    <property type="project" value="InterPro"/>
</dbReference>
<dbReference type="InterPro" id="IPR038770">
    <property type="entry name" value="Na+/solute_symporter_sf"/>
</dbReference>
<evidence type="ECO:0000313" key="10">
    <source>
        <dbReference type="Proteomes" id="UP000000271"/>
    </source>
</evidence>
<evidence type="ECO:0000256" key="5">
    <source>
        <dbReference type="ARBA" id="ARBA00022692"/>
    </source>
</evidence>
<evidence type="ECO:0000256" key="1">
    <source>
        <dbReference type="ARBA" id="ARBA00004651"/>
    </source>
</evidence>
<evidence type="ECO:0000256" key="3">
    <source>
        <dbReference type="ARBA" id="ARBA00022448"/>
    </source>
</evidence>
<evidence type="ECO:0000256" key="8">
    <source>
        <dbReference type="SAM" id="Phobius"/>
    </source>
</evidence>
<evidence type="ECO:0000256" key="7">
    <source>
        <dbReference type="ARBA" id="ARBA00023136"/>
    </source>
</evidence>
<evidence type="ECO:0000256" key="6">
    <source>
        <dbReference type="ARBA" id="ARBA00022989"/>
    </source>
</evidence>
<dbReference type="AlphaFoldDB" id="D6Y0L1"/>
<dbReference type="KEGG" id="bse:Bsel_3097"/>
<organism evidence="9 10">
    <name type="scientific">Bacillus selenitireducens (strain ATCC 700615 / DSM 15326 / MLS10)</name>
    <dbReference type="NCBI Taxonomy" id="439292"/>
    <lineage>
        <taxon>Bacteria</taxon>
        <taxon>Bacillati</taxon>
        <taxon>Bacillota</taxon>
        <taxon>Bacilli</taxon>
        <taxon>Bacillales</taxon>
        <taxon>Bacillaceae</taxon>
        <taxon>Salisediminibacterium</taxon>
    </lineage>
</organism>
<keyword evidence="10" id="KW-1185">Reference proteome</keyword>
<dbReference type="PANTHER" id="PTHR36838:SF3">
    <property type="entry name" value="TRANSPORTER AUXIN EFFLUX CARRIER EC FAMILY"/>
    <property type="match status" value="1"/>
</dbReference>
<proteinExistence type="inferred from homology"/>
<dbReference type="Gene3D" id="1.20.1530.20">
    <property type="match status" value="1"/>
</dbReference>
<feature type="transmembrane region" description="Helical" evidence="8">
    <location>
        <begin position="162"/>
        <end position="184"/>
    </location>
</feature>
<gene>
    <name evidence="9" type="ordered locus">Bsel_3097</name>
</gene>
<dbReference type="PANTHER" id="PTHR36838">
    <property type="entry name" value="AUXIN EFFLUX CARRIER FAMILY PROTEIN"/>
    <property type="match status" value="1"/>
</dbReference>
<dbReference type="Proteomes" id="UP000000271">
    <property type="component" value="Chromosome"/>
</dbReference>
<feature type="transmembrane region" description="Helical" evidence="8">
    <location>
        <begin position="102"/>
        <end position="123"/>
    </location>
</feature>
<dbReference type="eggNOG" id="COG0679">
    <property type="taxonomic scope" value="Bacteria"/>
</dbReference>
<protein>
    <submittedName>
        <fullName evidence="9">Auxin Efflux Carrier</fullName>
    </submittedName>
</protein>
<keyword evidence="7 8" id="KW-0472">Membrane</keyword>
<feature type="transmembrane region" description="Helical" evidence="8">
    <location>
        <begin position="229"/>
        <end position="252"/>
    </location>
</feature>
<feature type="transmembrane region" description="Helical" evidence="8">
    <location>
        <begin position="67"/>
        <end position="90"/>
    </location>
</feature>
<comment type="subcellular location">
    <subcellularLocation>
        <location evidence="1">Cell membrane</location>
        <topology evidence="1">Multi-pass membrane protein</topology>
    </subcellularLocation>
</comment>
<keyword evidence="5 8" id="KW-0812">Transmembrane</keyword>
<dbReference type="RefSeq" id="WP_013173983.1">
    <property type="nucleotide sequence ID" value="NC_014219.1"/>
</dbReference>
<dbReference type="EMBL" id="CP001791">
    <property type="protein sequence ID" value="ADI00579.1"/>
    <property type="molecule type" value="Genomic_DNA"/>
</dbReference>
<dbReference type="InterPro" id="IPR004776">
    <property type="entry name" value="Mem_transp_PIN-like"/>
</dbReference>
<feature type="transmembrane region" description="Helical" evidence="8">
    <location>
        <begin position="292"/>
        <end position="314"/>
    </location>
</feature>
<keyword evidence="3" id="KW-0813">Transport</keyword>
<dbReference type="HOGENOM" id="CLU_056175_1_1_9"/>
<accession>D6Y0L1</accession>
<dbReference type="OrthoDB" id="401182at2"/>
<feature type="transmembrane region" description="Helical" evidence="8">
    <location>
        <begin position="6"/>
        <end position="29"/>
    </location>
</feature>